<accession>A0A9P4H946</accession>
<organism evidence="2 3">
    <name type="scientific">Setomelanomma holmii</name>
    <dbReference type="NCBI Taxonomy" id="210430"/>
    <lineage>
        <taxon>Eukaryota</taxon>
        <taxon>Fungi</taxon>
        <taxon>Dikarya</taxon>
        <taxon>Ascomycota</taxon>
        <taxon>Pezizomycotina</taxon>
        <taxon>Dothideomycetes</taxon>
        <taxon>Pleosporomycetidae</taxon>
        <taxon>Pleosporales</taxon>
        <taxon>Pleosporineae</taxon>
        <taxon>Phaeosphaeriaceae</taxon>
        <taxon>Setomelanomma</taxon>
    </lineage>
</organism>
<dbReference type="OrthoDB" id="3693861at2759"/>
<comment type="caution">
    <text evidence="2">The sequence shown here is derived from an EMBL/GenBank/DDBJ whole genome shotgun (WGS) entry which is preliminary data.</text>
</comment>
<feature type="region of interest" description="Disordered" evidence="1">
    <location>
        <begin position="194"/>
        <end position="218"/>
    </location>
</feature>
<keyword evidence="3" id="KW-1185">Reference proteome</keyword>
<name>A0A9P4H946_9PLEO</name>
<feature type="compositionally biased region" description="Low complexity" evidence="1">
    <location>
        <begin position="15"/>
        <end position="24"/>
    </location>
</feature>
<gene>
    <name evidence="2" type="ORF">EK21DRAFT_89409</name>
</gene>
<evidence type="ECO:0000313" key="2">
    <source>
        <dbReference type="EMBL" id="KAF2029802.1"/>
    </source>
</evidence>
<dbReference type="AlphaFoldDB" id="A0A9P4H946"/>
<evidence type="ECO:0000313" key="3">
    <source>
        <dbReference type="Proteomes" id="UP000799777"/>
    </source>
</evidence>
<dbReference type="EMBL" id="ML978196">
    <property type="protein sequence ID" value="KAF2029802.1"/>
    <property type="molecule type" value="Genomic_DNA"/>
</dbReference>
<reference evidence="2" key="1">
    <citation type="journal article" date="2020" name="Stud. Mycol.">
        <title>101 Dothideomycetes genomes: a test case for predicting lifestyles and emergence of pathogens.</title>
        <authorList>
            <person name="Haridas S."/>
            <person name="Albert R."/>
            <person name="Binder M."/>
            <person name="Bloem J."/>
            <person name="Labutti K."/>
            <person name="Salamov A."/>
            <person name="Andreopoulos B."/>
            <person name="Baker S."/>
            <person name="Barry K."/>
            <person name="Bills G."/>
            <person name="Bluhm B."/>
            <person name="Cannon C."/>
            <person name="Castanera R."/>
            <person name="Culley D."/>
            <person name="Daum C."/>
            <person name="Ezra D."/>
            <person name="Gonzalez J."/>
            <person name="Henrissat B."/>
            <person name="Kuo A."/>
            <person name="Liang C."/>
            <person name="Lipzen A."/>
            <person name="Lutzoni F."/>
            <person name="Magnuson J."/>
            <person name="Mondo S."/>
            <person name="Nolan M."/>
            <person name="Ohm R."/>
            <person name="Pangilinan J."/>
            <person name="Park H.-J."/>
            <person name="Ramirez L."/>
            <person name="Alfaro M."/>
            <person name="Sun H."/>
            <person name="Tritt A."/>
            <person name="Yoshinaga Y."/>
            <person name="Zwiers L.-H."/>
            <person name="Turgeon B."/>
            <person name="Goodwin S."/>
            <person name="Spatafora J."/>
            <person name="Crous P."/>
            <person name="Grigoriev I."/>
        </authorList>
    </citation>
    <scope>NUCLEOTIDE SEQUENCE</scope>
    <source>
        <strain evidence="2">CBS 110217</strain>
    </source>
</reference>
<dbReference type="Proteomes" id="UP000799777">
    <property type="component" value="Unassembled WGS sequence"/>
</dbReference>
<evidence type="ECO:0000256" key="1">
    <source>
        <dbReference type="SAM" id="MobiDB-lite"/>
    </source>
</evidence>
<sequence length="218" mass="24202">MPSWLDSLSPDRSSRQQSFSSGSRHYGAPAGTFGEDYGSSRRTNRESGYSSRGSGGYEGGESIRRAATTRETHQYRDVSPPRSERERPRNAYGARFDPSEHRSVSPLGSSWFEQPFQSSRRRYDSSSLGRSATVREAREIPRYGYDGYFGSSDTTDRTYGTGAGISRSNAIRGRANDRGFGVTGFAGGASDLRYQETRRQQRHGSNFGSGGFSSWENY</sequence>
<proteinExistence type="predicted"/>
<feature type="region of interest" description="Disordered" evidence="1">
    <location>
        <begin position="1"/>
        <end position="124"/>
    </location>
</feature>
<protein>
    <submittedName>
        <fullName evidence="2">Uncharacterized protein</fullName>
    </submittedName>
</protein>
<feature type="compositionally biased region" description="Basic and acidic residues" evidence="1">
    <location>
        <begin position="61"/>
        <end position="76"/>
    </location>
</feature>
<feature type="compositionally biased region" description="Polar residues" evidence="1">
    <location>
        <begin position="106"/>
        <end position="118"/>
    </location>
</feature>